<name>A0A286GKD3_9PROT</name>
<dbReference type="OrthoDB" id="7362473at2"/>
<dbReference type="AlphaFoldDB" id="A0A286GKD3"/>
<evidence type="ECO:0008006" key="4">
    <source>
        <dbReference type="Google" id="ProtNLM"/>
    </source>
</evidence>
<dbReference type="Proteomes" id="UP000219621">
    <property type="component" value="Unassembled WGS sequence"/>
</dbReference>
<evidence type="ECO:0000313" key="3">
    <source>
        <dbReference type="Proteomes" id="UP000219621"/>
    </source>
</evidence>
<organism evidence="2 3">
    <name type="scientific">Caenispirillum bisanense</name>
    <dbReference type="NCBI Taxonomy" id="414052"/>
    <lineage>
        <taxon>Bacteria</taxon>
        <taxon>Pseudomonadati</taxon>
        <taxon>Pseudomonadota</taxon>
        <taxon>Alphaproteobacteria</taxon>
        <taxon>Rhodospirillales</taxon>
        <taxon>Novispirillaceae</taxon>
        <taxon>Caenispirillum</taxon>
    </lineage>
</organism>
<sequence length="104" mass="10720">MKTILLAAVAAFGLTVAAGAHAAGGYNDPKGDPQYTACVAKALKDYEGGGQPSKVAGQTNAEAWCTCVWNETPDNFSGDLVSFAESDPGKAVNKLCEKHSGWGN</sequence>
<gene>
    <name evidence="2" type="ORF">SAMN05421508_104342</name>
</gene>
<evidence type="ECO:0000256" key="1">
    <source>
        <dbReference type="SAM" id="SignalP"/>
    </source>
</evidence>
<dbReference type="RefSeq" id="WP_097279290.1">
    <property type="nucleotide sequence ID" value="NZ_OCNJ01000004.1"/>
</dbReference>
<proteinExistence type="predicted"/>
<dbReference type="EMBL" id="OCNJ01000004">
    <property type="protein sequence ID" value="SOD95444.1"/>
    <property type="molecule type" value="Genomic_DNA"/>
</dbReference>
<feature type="chain" id="PRO_5013398267" description="TrbM protein" evidence="1">
    <location>
        <begin position="23"/>
        <end position="104"/>
    </location>
</feature>
<accession>A0A286GKD3</accession>
<evidence type="ECO:0000313" key="2">
    <source>
        <dbReference type="EMBL" id="SOD95444.1"/>
    </source>
</evidence>
<keyword evidence="3" id="KW-1185">Reference proteome</keyword>
<protein>
    <recommendedName>
        <fullName evidence="4">TrbM protein</fullName>
    </recommendedName>
</protein>
<keyword evidence="1" id="KW-0732">Signal</keyword>
<feature type="signal peptide" evidence="1">
    <location>
        <begin position="1"/>
        <end position="22"/>
    </location>
</feature>
<reference evidence="2 3" key="1">
    <citation type="submission" date="2017-09" db="EMBL/GenBank/DDBJ databases">
        <authorList>
            <person name="Ehlers B."/>
            <person name="Leendertz F.H."/>
        </authorList>
    </citation>
    <scope>NUCLEOTIDE SEQUENCE [LARGE SCALE GENOMIC DNA]</scope>
    <source>
        <strain evidence="2 3">USBA 140</strain>
    </source>
</reference>